<dbReference type="Proteomes" id="UP001596425">
    <property type="component" value="Unassembled WGS sequence"/>
</dbReference>
<feature type="chain" id="PRO_5047226055" evidence="2">
    <location>
        <begin position="19"/>
        <end position="219"/>
    </location>
</feature>
<evidence type="ECO:0000256" key="2">
    <source>
        <dbReference type="SAM" id="SignalP"/>
    </source>
</evidence>
<feature type="signal peptide" evidence="2">
    <location>
        <begin position="1"/>
        <end position="18"/>
    </location>
</feature>
<sequence length="219" mass="25232">MHHAIALLLSLAVSFAWAQDRLSTLPSDTSQLLVNGKTYYYSRGSFYRLGKGGYLRVEPPLGAKVPSVPGSSGTFTLRGDRYFVTSDGAFLLYDPQGDDFAVVTPPPGWRDYYRAPPQLRSLPAPQPAQRPEVMPRAQPQPDPRYRPDSYYGRSRADYYYRGDEYYGRYGFRDDIYDESYRERRATCRRIASDQSRRAGVGPYRRQPGGYWDEFKRCMR</sequence>
<keyword evidence="2" id="KW-0732">Signal</keyword>
<dbReference type="InterPro" id="IPR045398">
    <property type="entry name" value="DUF6515"/>
</dbReference>
<feature type="region of interest" description="Disordered" evidence="1">
    <location>
        <begin position="114"/>
        <end position="148"/>
    </location>
</feature>
<comment type="caution">
    <text evidence="3">The sequence shown here is derived from an EMBL/GenBank/DDBJ whole genome shotgun (WGS) entry which is preliminary data.</text>
</comment>
<name>A0ABW1YND3_9GAMM</name>
<proteinExistence type="predicted"/>
<organism evidence="3 4">
    <name type="scientific">Microbulbifer taiwanensis</name>
    <dbReference type="NCBI Taxonomy" id="986746"/>
    <lineage>
        <taxon>Bacteria</taxon>
        <taxon>Pseudomonadati</taxon>
        <taxon>Pseudomonadota</taxon>
        <taxon>Gammaproteobacteria</taxon>
        <taxon>Cellvibrionales</taxon>
        <taxon>Microbulbiferaceae</taxon>
        <taxon>Microbulbifer</taxon>
    </lineage>
</organism>
<accession>A0ABW1YND3</accession>
<dbReference type="Pfam" id="PF20125">
    <property type="entry name" value="DUF6515"/>
    <property type="match status" value="1"/>
</dbReference>
<keyword evidence="4" id="KW-1185">Reference proteome</keyword>
<evidence type="ECO:0000313" key="3">
    <source>
        <dbReference type="EMBL" id="MFC6634279.1"/>
    </source>
</evidence>
<reference evidence="4" key="1">
    <citation type="journal article" date="2019" name="Int. J. Syst. Evol. Microbiol.">
        <title>The Global Catalogue of Microorganisms (GCM) 10K type strain sequencing project: providing services to taxonomists for standard genome sequencing and annotation.</title>
        <authorList>
            <consortium name="The Broad Institute Genomics Platform"/>
            <consortium name="The Broad Institute Genome Sequencing Center for Infectious Disease"/>
            <person name="Wu L."/>
            <person name="Ma J."/>
        </authorList>
    </citation>
    <scope>NUCLEOTIDE SEQUENCE [LARGE SCALE GENOMIC DNA]</scope>
    <source>
        <strain evidence="4">CGMCC 1.13718</strain>
    </source>
</reference>
<dbReference type="EMBL" id="JBHSVR010000001">
    <property type="protein sequence ID" value="MFC6634279.1"/>
    <property type="molecule type" value="Genomic_DNA"/>
</dbReference>
<protein>
    <submittedName>
        <fullName evidence="3">DUF6515 family protein</fullName>
    </submittedName>
</protein>
<evidence type="ECO:0000256" key="1">
    <source>
        <dbReference type="SAM" id="MobiDB-lite"/>
    </source>
</evidence>
<gene>
    <name evidence="3" type="ORF">ACFQBM_13345</name>
</gene>
<dbReference type="RefSeq" id="WP_193189736.1">
    <property type="nucleotide sequence ID" value="NZ_JACZFR010000009.1"/>
</dbReference>
<evidence type="ECO:0000313" key="4">
    <source>
        <dbReference type="Proteomes" id="UP001596425"/>
    </source>
</evidence>